<sequence length="274" mass="31559">MINRFRTIFPKIEIKSMILVFEMDMDREGRHIVKISKDIGGKLNLVKDIQKLWAYGHREETETDTNHIIRTLSEADRQTLFSLKSLNPIIEEDGKLVFDIEPPVLKYLRRKKNIEETPEAKEVQISEKPFRPTAKVDFDPEKGLQVETGYSVNNSDKLIPPSDLRRTKDGKYARIGNLFAPLAEISNKAKDILQIPVSHLEDKDIPEFFLRDLVLIKKEFNAVLTDLAQEIQIVSTPLEPVIQVKKDNQGWLDFNVSYSSKDFTLPHGMLSETK</sequence>
<dbReference type="EMBL" id="BARU01007788">
    <property type="protein sequence ID" value="GAH32800.1"/>
    <property type="molecule type" value="Genomic_DNA"/>
</dbReference>
<dbReference type="AlphaFoldDB" id="X1FJU5"/>
<accession>X1FJU5</accession>
<evidence type="ECO:0000313" key="1">
    <source>
        <dbReference type="EMBL" id="GAH32800.1"/>
    </source>
</evidence>
<reference evidence="1" key="1">
    <citation type="journal article" date="2014" name="Front. Microbiol.">
        <title>High frequency of phylogenetically diverse reductive dehalogenase-homologous genes in deep subseafloor sedimentary metagenomes.</title>
        <authorList>
            <person name="Kawai M."/>
            <person name="Futagami T."/>
            <person name="Toyoda A."/>
            <person name="Takaki Y."/>
            <person name="Nishi S."/>
            <person name="Hori S."/>
            <person name="Arai W."/>
            <person name="Tsubouchi T."/>
            <person name="Morono Y."/>
            <person name="Uchiyama I."/>
            <person name="Ito T."/>
            <person name="Fujiyama A."/>
            <person name="Inagaki F."/>
            <person name="Takami H."/>
        </authorList>
    </citation>
    <scope>NUCLEOTIDE SEQUENCE</scope>
    <source>
        <strain evidence="1">Expedition CK06-06</strain>
    </source>
</reference>
<name>X1FJU5_9ZZZZ</name>
<proteinExistence type="predicted"/>
<comment type="caution">
    <text evidence="1">The sequence shown here is derived from an EMBL/GenBank/DDBJ whole genome shotgun (WGS) entry which is preliminary data.</text>
</comment>
<feature type="non-terminal residue" evidence="1">
    <location>
        <position position="274"/>
    </location>
</feature>
<gene>
    <name evidence="1" type="ORF">S03H2_15328</name>
</gene>
<organism evidence="1">
    <name type="scientific">marine sediment metagenome</name>
    <dbReference type="NCBI Taxonomy" id="412755"/>
    <lineage>
        <taxon>unclassified sequences</taxon>
        <taxon>metagenomes</taxon>
        <taxon>ecological metagenomes</taxon>
    </lineage>
</organism>
<protein>
    <submittedName>
        <fullName evidence="1">Uncharacterized protein</fullName>
    </submittedName>
</protein>